<accession>A0A151JR87</accession>
<reference evidence="1 2" key="1">
    <citation type="submission" date="2015-09" db="EMBL/GenBank/DDBJ databases">
        <title>Trachymyrmex cornetzi WGS genome.</title>
        <authorList>
            <person name="Nygaard S."/>
            <person name="Hu H."/>
            <person name="Boomsma J."/>
            <person name="Zhang G."/>
        </authorList>
    </citation>
    <scope>NUCLEOTIDE SEQUENCE [LARGE SCALE GENOMIC DNA]</scope>
    <source>
        <strain evidence="1">Tcor2-1</strain>
        <tissue evidence="1">Whole body</tissue>
    </source>
</reference>
<dbReference type="AlphaFoldDB" id="A0A151JR87"/>
<dbReference type="Proteomes" id="UP000078492">
    <property type="component" value="Unassembled WGS sequence"/>
</dbReference>
<sequence>MVRFTPKAGASTIVSFRDSDYSILKKSMQEKNLDVAAEKIRILETAASIIRNDIMRQVCDTDSYPSSDEFLEDVNADIPESLQYLVDKIVLQNKKGSLDSYRVKCTSVCHAIMSAVRPRSFLSPLTVMLHRKFAFKKIIDILNHLGVCCSYAEACHYQDCTTLNCQLRFKPETFCQFVFDNADFNTNTIDGANTFHSMGGIRVITPANSVEKRERVQ</sequence>
<dbReference type="EMBL" id="KQ978613">
    <property type="protein sequence ID" value="KYN29867.1"/>
    <property type="molecule type" value="Genomic_DNA"/>
</dbReference>
<proteinExistence type="predicted"/>
<evidence type="ECO:0000313" key="1">
    <source>
        <dbReference type="EMBL" id="KYN29867.1"/>
    </source>
</evidence>
<name>A0A151JR87_9HYME</name>
<protein>
    <submittedName>
        <fullName evidence="1">Uncharacterized protein</fullName>
    </submittedName>
</protein>
<evidence type="ECO:0000313" key="2">
    <source>
        <dbReference type="Proteomes" id="UP000078492"/>
    </source>
</evidence>
<organism evidence="1 2">
    <name type="scientific">Trachymyrmex cornetzi</name>
    <dbReference type="NCBI Taxonomy" id="471704"/>
    <lineage>
        <taxon>Eukaryota</taxon>
        <taxon>Metazoa</taxon>
        <taxon>Ecdysozoa</taxon>
        <taxon>Arthropoda</taxon>
        <taxon>Hexapoda</taxon>
        <taxon>Insecta</taxon>
        <taxon>Pterygota</taxon>
        <taxon>Neoptera</taxon>
        <taxon>Endopterygota</taxon>
        <taxon>Hymenoptera</taxon>
        <taxon>Apocrita</taxon>
        <taxon>Aculeata</taxon>
        <taxon>Formicoidea</taxon>
        <taxon>Formicidae</taxon>
        <taxon>Myrmicinae</taxon>
        <taxon>Trachymyrmex</taxon>
    </lineage>
</organism>
<gene>
    <name evidence="1" type="ORF">ALC57_00676</name>
</gene>
<keyword evidence="2" id="KW-1185">Reference proteome</keyword>